<keyword evidence="3" id="KW-1185">Reference proteome</keyword>
<dbReference type="AlphaFoldDB" id="A0A1H1ZHQ3"/>
<feature type="domain" description="DJ-1/PfpI" evidence="1">
    <location>
        <begin position="10"/>
        <end position="158"/>
    </location>
</feature>
<reference evidence="2 3" key="1">
    <citation type="submission" date="2016-10" db="EMBL/GenBank/DDBJ databases">
        <authorList>
            <person name="de Groot N.N."/>
        </authorList>
    </citation>
    <scope>NUCLEOTIDE SEQUENCE [LARGE SCALE GENOMIC DNA]</scope>
    <source>
        <strain evidence="2 3">DSM 21800</strain>
    </source>
</reference>
<dbReference type="InterPro" id="IPR029062">
    <property type="entry name" value="Class_I_gatase-like"/>
</dbReference>
<evidence type="ECO:0000259" key="1">
    <source>
        <dbReference type="Pfam" id="PF01965"/>
    </source>
</evidence>
<dbReference type="Pfam" id="PF01965">
    <property type="entry name" value="DJ-1_PfpI"/>
    <property type="match status" value="1"/>
</dbReference>
<dbReference type="InterPro" id="IPR052158">
    <property type="entry name" value="INH-QAR"/>
</dbReference>
<dbReference type="PANTHER" id="PTHR43130:SF3">
    <property type="entry name" value="HTH-TYPE TRANSCRIPTIONAL REGULATOR RV1931C"/>
    <property type="match status" value="1"/>
</dbReference>
<dbReference type="SUPFAM" id="SSF52317">
    <property type="entry name" value="Class I glutamine amidotransferase-like"/>
    <property type="match status" value="1"/>
</dbReference>
<dbReference type="InterPro" id="IPR002818">
    <property type="entry name" value="DJ-1/PfpI"/>
</dbReference>
<sequence>MTTMSLRLQIVVFDGFDEIDVFGPYEMLSVPGIAVELATVGGSTTVRSMRGIVIEPETTLDRCDGIIVPGGGWGNRADAGAWGEAQRGDLAARLIELEPDMPWIASVCSGGMLLASAGLLAGRPATTNRSCYDDLRPLVGEVIDERVVDDGNRITAGALFCGADLGLWIIERELGTAAADRAAAGKAYQRQGRVWHSGNHPIVTRSE</sequence>
<dbReference type="Proteomes" id="UP000199103">
    <property type="component" value="Chromosome I"/>
</dbReference>
<dbReference type="Gene3D" id="3.40.50.880">
    <property type="match status" value="1"/>
</dbReference>
<proteinExistence type="predicted"/>
<accession>A0A1H1ZHQ3</accession>
<protein>
    <submittedName>
        <fullName evidence="2">DJ-1/PfpI family protein</fullName>
    </submittedName>
</protein>
<organism evidence="2 3">
    <name type="scientific">Microlunatus soli</name>
    <dbReference type="NCBI Taxonomy" id="630515"/>
    <lineage>
        <taxon>Bacteria</taxon>
        <taxon>Bacillati</taxon>
        <taxon>Actinomycetota</taxon>
        <taxon>Actinomycetes</taxon>
        <taxon>Propionibacteriales</taxon>
        <taxon>Propionibacteriaceae</taxon>
        <taxon>Microlunatus</taxon>
    </lineage>
</organism>
<evidence type="ECO:0000313" key="2">
    <source>
        <dbReference type="EMBL" id="SDT33087.1"/>
    </source>
</evidence>
<dbReference type="PANTHER" id="PTHR43130">
    <property type="entry name" value="ARAC-FAMILY TRANSCRIPTIONAL REGULATOR"/>
    <property type="match status" value="1"/>
</dbReference>
<evidence type="ECO:0000313" key="3">
    <source>
        <dbReference type="Proteomes" id="UP000199103"/>
    </source>
</evidence>
<dbReference type="STRING" id="630515.SAMN04489812_5223"/>
<dbReference type="EMBL" id="LT629772">
    <property type="protein sequence ID" value="SDT33087.1"/>
    <property type="molecule type" value="Genomic_DNA"/>
</dbReference>
<name>A0A1H1ZHQ3_9ACTN</name>
<gene>
    <name evidence="2" type="ORF">SAMN04489812_5223</name>
</gene>